<keyword evidence="2" id="KW-1185">Reference proteome</keyword>
<dbReference type="RefSeq" id="WP_121069247.1">
    <property type="nucleotide sequence ID" value="NZ_RBIQ01000013.1"/>
</dbReference>
<dbReference type="EMBL" id="RBIQ01000013">
    <property type="protein sequence ID" value="RKR07026.1"/>
    <property type="molecule type" value="Genomic_DNA"/>
</dbReference>
<gene>
    <name evidence="1" type="ORF">CLV91_3256</name>
</gene>
<proteinExistence type="predicted"/>
<protein>
    <submittedName>
        <fullName evidence="1">Uncharacterized protein</fullName>
    </submittedName>
</protein>
<evidence type="ECO:0000313" key="2">
    <source>
        <dbReference type="Proteomes" id="UP000269412"/>
    </source>
</evidence>
<comment type="caution">
    <text evidence="1">The sequence shown here is derived from an EMBL/GenBank/DDBJ whole genome shotgun (WGS) entry which is preliminary data.</text>
</comment>
<reference evidence="1 2" key="1">
    <citation type="submission" date="2018-10" db="EMBL/GenBank/DDBJ databases">
        <title>Genomic Encyclopedia of Archaeal and Bacterial Type Strains, Phase II (KMG-II): from individual species to whole genera.</title>
        <authorList>
            <person name="Goeker M."/>
        </authorList>
    </citation>
    <scope>NUCLEOTIDE SEQUENCE [LARGE SCALE GENOMIC DNA]</scope>
    <source>
        <strain evidence="1 2">DSM 25230</strain>
    </source>
</reference>
<name>A0A495DSB5_9FLAO</name>
<evidence type="ECO:0000313" key="1">
    <source>
        <dbReference type="EMBL" id="RKR07026.1"/>
    </source>
</evidence>
<dbReference type="Proteomes" id="UP000269412">
    <property type="component" value="Unassembled WGS sequence"/>
</dbReference>
<dbReference type="AlphaFoldDB" id="A0A495DSB5"/>
<accession>A0A495DSB5</accession>
<dbReference type="OrthoDB" id="1399177at2"/>
<organism evidence="1 2">
    <name type="scientific">Maribacter vaceletii</name>
    <dbReference type="NCBI Taxonomy" id="1206816"/>
    <lineage>
        <taxon>Bacteria</taxon>
        <taxon>Pseudomonadati</taxon>
        <taxon>Bacteroidota</taxon>
        <taxon>Flavobacteriia</taxon>
        <taxon>Flavobacteriales</taxon>
        <taxon>Flavobacteriaceae</taxon>
        <taxon>Maribacter</taxon>
    </lineage>
</organism>
<sequence length="204" mass="22417">MKLKSLKFIGILFLGFVLLVANTSCTSLIEDEVDNQKEEEEKEEVIATMTAEVNGEAFESYIIGDGESVSATINILSTGGYLGAISGFDFTIGLKRPKAIIFYFIGGDYEALSNGEIYNTITPDFLSSGAYAWYTQNNGEEEGNEGFGDNKELEEVYVKITSIDKENKLLSGEFNYKGTSSVTGKKYAITNGKFSNVLYVLDQE</sequence>